<proteinExistence type="predicted"/>
<dbReference type="EMBL" id="JANPWB010000012">
    <property type="protein sequence ID" value="KAJ1116505.1"/>
    <property type="molecule type" value="Genomic_DNA"/>
</dbReference>
<protein>
    <submittedName>
        <fullName evidence="2">Uncharacterized protein</fullName>
    </submittedName>
</protein>
<accession>A0AAV7NKB4</accession>
<comment type="caution">
    <text evidence="2">The sequence shown here is derived from an EMBL/GenBank/DDBJ whole genome shotgun (WGS) entry which is preliminary data.</text>
</comment>
<gene>
    <name evidence="2" type="ORF">NDU88_004715</name>
</gene>
<dbReference type="AlphaFoldDB" id="A0AAV7NKB4"/>
<dbReference type="Proteomes" id="UP001066276">
    <property type="component" value="Chromosome 8"/>
</dbReference>
<organism evidence="2 3">
    <name type="scientific">Pleurodeles waltl</name>
    <name type="common">Iberian ribbed newt</name>
    <dbReference type="NCBI Taxonomy" id="8319"/>
    <lineage>
        <taxon>Eukaryota</taxon>
        <taxon>Metazoa</taxon>
        <taxon>Chordata</taxon>
        <taxon>Craniata</taxon>
        <taxon>Vertebrata</taxon>
        <taxon>Euteleostomi</taxon>
        <taxon>Amphibia</taxon>
        <taxon>Batrachia</taxon>
        <taxon>Caudata</taxon>
        <taxon>Salamandroidea</taxon>
        <taxon>Salamandridae</taxon>
        <taxon>Pleurodelinae</taxon>
        <taxon>Pleurodeles</taxon>
    </lineage>
</organism>
<sequence length="182" mass="18724">MQQDHKGDAACSGTRGGNFARGSGVHWSTLRIEEASPVSGGEQSASYPGGLGTPSPHGRTEGTVRTLAAPDGPERGVETRKAHLGAAGSEEACPVSGGERPASRPGGLRTPSSHGHTEGYASCTLGTLAGQAASWKSIRQLSPHMPRCPVEGSGAGKGLSQTEELSRSRNLEKSKISILCRL</sequence>
<evidence type="ECO:0000256" key="1">
    <source>
        <dbReference type="SAM" id="MobiDB-lite"/>
    </source>
</evidence>
<feature type="compositionally biased region" description="Basic and acidic residues" evidence="1">
    <location>
        <begin position="72"/>
        <end position="81"/>
    </location>
</feature>
<feature type="region of interest" description="Disordered" evidence="1">
    <location>
        <begin position="35"/>
        <end position="119"/>
    </location>
</feature>
<name>A0AAV7NKB4_PLEWA</name>
<reference evidence="2" key="1">
    <citation type="journal article" date="2022" name="bioRxiv">
        <title>Sequencing and chromosome-scale assembly of the giantPleurodeles waltlgenome.</title>
        <authorList>
            <person name="Brown T."/>
            <person name="Elewa A."/>
            <person name="Iarovenko S."/>
            <person name="Subramanian E."/>
            <person name="Araus A.J."/>
            <person name="Petzold A."/>
            <person name="Susuki M."/>
            <person name="Suzuki K.-i.T."/>
            <person name="Hayashi T."/>
            <person name="Toyoda A."/>
            <person name="Oliveira C."/>
            <person name="Osipova E."/>
            <person name="Leigh N.D."/>
            <person name="Simon A."/>
            <person name="Yun M.H."/>
        </authorList>
    </citation>
    <scope>NUCLEOTIDE SEQUENCE</scope>
    <source>
        <strain evidence="2">20211129_DDA</strain>
        <tissue evidence="2">Liver</tissue>
    </source>
</reference>
<feature type="region of interest" description="Disordered" evidence="1">
    <location>
        <begin position="1"/>
        <end position="23"/>
    </location>
</feature>
<keyword evidence="3" id="KW-1185">Reference proteome</keyword>
<feature type="region of interest" description="Disordered" evidence="1">
    <location>
        <begin position="143"/>
        <end position="170"/>
    </location>
</feature>
<evidence type="ECO:0000313" key="3">
    <source>
        <dbReference type="Proteomes" id="UP001066276"/>
    </source>
</evidence>
<evidence type="ECO:0000313" key="2">
    <source>
        <dbReference type="EMBL" id="KAJ1116505.1"/>
    </source>
</evidence>